<evidence type="ECO:0000313" key="2">
    <source>
        <dbReference type="Proteomes" id="UP001056535"/>
    </source>
</evidence>
<keyword evidence="2" id="KW-1185">Reference proteome</keyword>
<accession>A0ABY4YN00</accession>
<protein>
    <recommendedName>
        <fullName evidence="3">YD repeat-containing protein</fullName>
    </recommendedName>
</protein>
<organism evidence="1 2">
    <name type="scientific">Ornithinimicrobium cryptoxanthini</name>
    <dbReference type="NCBI Taxonomy" id="2934161"/>
    <lineage>
        <taxon>Bacteria</taxon>
        <taxon>Bacillati</taxon>
        <taxon>Actinomycetota</taxon>
        <taxon>Actinomycetes</taxon>
        <taxon>Micrococcales</taxon>
        <taxon>Ornithinimicrobiaceae</taxon>
        <taxon>Ornithinimicrobium</taxon>
    </lineage>
</organism>
<dbReference type="RefSeq" id="WP_252622752.1">
    <property type="nucleotide sequence ID" value="NZ_CP099490.1"/>
</dbReference>
<sequence length="73" mass="7883">MSEVFTWRYCDETGEAIPDLGLTGVAFPTQADAEAWLSDEWHMLADAGVKSVTLLNGDHEVYGPMGLGPADPE</sequence>
<evidence type="ECO:0008006" key="3">
    <source>
        <dbReference type="Google" id="ProtNLM"/>
    </source>
</evidence>
<proteinExistence type="predicted"/>
<evidence type="ECO:0000313" key="1">
    <source>
        <dbReference type="EMBL" id="USQ77532.1"/>
    </source>
</evidence>
<dbReference type="Proteomes" id="UP001056535">
    <property type="component" value="Chromosome"/>
</dbReference>
<name>A0ABY4YN00_9MICO</name>
<dbReference type="EMBL" id="CP099490">
    <property type="protein sequence ID" value="USQ77532.1"/>
    <property type="molecule type" value="Genomic_DNA"/>
</dbReference>
<reference evidence="1" key="1">
    <citation type="submission" date="2022-06" db="EMBL/GenBank/DDBJ databases">
        <title>Ornithinimicrobium JY.X270.</title>
        <authorList>
            <person name="Huang Y."/>
        </authorList>
    </citation>
    <scope>NUCLEOTIDE SEQUENCE</scope>
    <source>
        <strain evidence="1">JY.X270</strain>
    </source>
</reference>
<gene>
    <name evidence="1" type="ORF">NF557_06390</name>
</gene>